<dbReference type="EMBL" id="JAKJPQ010000002">
    <property type="protein sequence ID" value="MCI2260598.1"/>
    <property type="molecule type" value="Genomic_DNA"/>
</dbReference>
<dbReference type="AlphaFoldDB" id="A0AAU8I7P9"/>
<name>A0AAU8I7P9_9XANT</name>
<keyword evidence="3" id="KW-1185">Reference proteome</keyword>
<organism evidence="2">
    <name type="scientific">Xanthomonas indica</name>
    <dbReference type="NCBI Taxonomy" id="2912242"/>
    <lineage>
        <taxon>Bacteria</taxon>
        <taxon>Pseudomonadati</taxon>
        <taxon>Pseudomonadota</taxon>
        <taxon>Gammaproteobacteria</taxon>
        <taxon>Lysobacterales</taxon>
        <taxon>Lysobacteraceae</taxon>
        <taxon>Xanthomonas</taxon>
    </lineage>
</organism>
<accession>A0AAU8I7P9</accession>
<evidence type="ECO:0000313" key="2">
    <source>
        <dbReference type="EMBL" id="XCI81121.1"/>
    </source>
</evidence>
<reference evidence="1 3" key="1">
    <citation type="journal article" date="2022" name="Curr. Microbiol.">
        <title>Xanthomonas indica sp. nov., a Novel Member of Non-Pathogenic Xanthomonas Community from Healthy Rice Seeds.</title>
        <authorList>
            <person name="Rana R."/>
            <person name="Madhavan V.N."/>
            <person name="Saroha T."/>
            <person name="Bansal K."/>
            <person name="Kaur A."/>
            <person name="Sonti R.V."/>
            <person name="Patel H.K."/>
            <person name="Patil P.B."/>
        </authorList>
    </citation>
    <scope>NUCLEOTIDE SEQUENCE [LARGE SCALE GENOMIC DNA]</scope>
    <source>
        <strain evidence="1 3">PPL560</strain>
    </source>
</reference>
<dbReference type="EMBL" id="CP131914">
    <property type="protein sequence ID" value="XCI81121.1"/>
    <property type="molecule type" value="Genomic_DNA"/>
</dbReference>
<dbReference type="Proteomes" id="UP001430647">
    <property type="component" value="Unassembled WGS sequence"/>
</dbReference>
<dbReference type="RefSeq" id="WP_242158091.1">
    <property type="nucleotide sequence ID" value="NZ_CP131914.1"/>
</dbReference>
<gene>
    <name evidence="1" type="ORF">L3V74_03510</name>
    <name evidence="2" type="ORF">Q7W82_02865</name>
</gene>
<sequence length="240" mass="26453">MQSLQPSVTAEAPWVAFHQTLTTGMVMLFKPLRRDLTESSRRCEFCPNLLTSLKAYVLEEEGTGRTVYAGPKCAAGNIASKYTLAGIPDLTKFTLSKNDGEGRVGGNGASGISKAIDPSRHALEYLLLREGKLAKDMNLSYPVLKEYYSKSLTESLTDAEILHVNRIEAKAPEKFKLANLQKCYNYLFWIDVAIERLPNDKADFLGAIRAALLKNGSISMGQKVAVNKWLAKIPGVPQLK</sequence>
<evidence type="ECO:0000313" key="1">
    <source>
        <dbReference type="EMBL" id="MCI2260598.1"/>
    </source>
</evidence>
<reference evidence="2" key="3">
    <citation type="submission" date="2023-08" db="EMBL/GenBank/DDBJ databases">
        <title>Complete genome sequence of Xanthomonas indica.</title>
        <authorList>
            <person name="Patil P.B."/>
            <person name="Rana R."/>
        </authorList>
    </citation>
    <scope>NUCLEOTIDE SEQUENCE</scope>
    <source>
        <strain evidence="2">PPL560</strain>
    </source>
</reference>
<proteinExistence type="predicted"/>
<evidence type="ECO:0000313" key="3">
    <source>
        <dbReference type="Proteomes" id="UP001430647"/>
    </source>
</evidence>
<dbReference type="KEGG" id="xin:Q7W82_02865"/>
<protein>
    <submittedName>
        <fullName evidence="2">DUF3888 domain-containing protein</fullName>
    </submittedName>
</protein>
<reference evidence="1" key="2">
    <citation type="submission" date="2022-01" db="EMBL/GenBank/DDBJ databases">
        <authorList>
            <person name="Rana R."/>
            <person name="Patil P.B."/>
        </authorList>
    </citation>
    <scope>NUCLEOTIDE SEQUENCE</scope>
    <source>
        <strain evidence="1">PPL560</strain>
    </source>
</reference>